<dbReference type="SUPFAM" id="SSF53448">
    <property type="entry name" value="Nucleotide-diphospho-sugar transferases"/>
    <property type="match status" value="1"/>
</dbReference>
<dbReference type="Proteomes" id="UP001363460">
    <property type="component" value="Chromosome"/>
</dbReference>
<evidence type="ECO:0000313" key="3">
    <source>
        <dbReference type="EMBL" id="WWT54581.1"/>
    </source>
</evidence>
<evidence type="ECO:0000259" key="1">
    <source>
        <dbReference type="Pfam" id="PF00483"/>
    </source>
</evidence>
<dbReference type="InterPro" id="IPR029044">
    <property type="entry name" value="Nucleotide-diphossugar_trans"/>
</dbReference>
<sequence length="677" mass="72783">MRLFPVVMCGGSGTRLWPASRLSRPKQFMRLAGNRSPFQETVTRVAPLVAENGRIVVIGGALHRQTILEQLLEIDVDAAVLLEPESRDSAAAMAAAAHWTLMQEPAAVNVFLASDHHVPDHAAFRAAVLKAVKAAEAGRIVTLGVRPTEPSEAYGYIKPLTAGLSPVEAFIEKPSRDLAERYIDQGFLWNSGNFIARAEVLAAELKRFAPGVEAAARTALQSVVEGADILLGAAFRDAPRISIDYAVMERTDLASVLAVDFKWSDLGAWDAIAASGEGEIGGHIFEDAEGCMARAPDGMIVAALGVRNLAIVAERDAVLVCDLSRTQEVKKIVERIRLSSPRHMDFHHPPEEDLRYGFSRLRGWLRLRALPLWATVGRTEDGAFCELISLEGRRIPALLNPQVQARQAAAFALAGRLGWEGPWRALVTGSLDRLEGGAAALSAWAGAAKAGLEPSIMQERAAALRDDLIRDATLSDRVRGRLDMLKACLDWSEATTDPAWPEAVRLLAASVEAALDCGRGAGASSPGMMLEAAGLLARSGGDTVRSTLIRGLYSRGVSEKDALGLVILDGAVEGGPGRPPRARFEAQIARLKAATALAEADEPRSRKFFADEAAAALRAVWLYLTPEGLWRDNRLEGGEFIDDSANALALYNLLGAFEHLAGSGILNSEVEMRAMLR</sequence>
<feature type="domain" description="Nucleotidyl transferase" evidence="1">
    <location>
        <begin position="5"/>
        <end position="273"/>
    </location>
</feature>
<accession>A0ABZ2IC78</accession>
<feature type="domain" description="MannoseP isomerase/GMP-like beta-helix" evidence="2">
    <location>
        <begin position="283"/>
        <end position="335"/>
    </location>
</feature>
<gene>
    <name evidence="3" type="ORF">V8J38_15220</name>
</gene>
<evidence type="ECO:0000259" key="2">
    <source>
        <dbReference type="Pfam" id="PF22640"/>
    </source>
</evidence>
<dbReference type="InterPro" id="IPR005835">
    <property type="entry name" value="NTP_transferase_dom"/>
</dbReference>
<keyword evidence="4" id="KW-1185">Reference proteome</keyword>
<dbReference type="Pfam" id="PF22640">
    <property type="entry name" value="ManC_GMP_beta-helix"/>
    <property type="match status" value="1"/>
</dbReference>
<dbReference type="PANTHER" id="PTHR46390">
    <property type="entry name" value="MANNOSE-1-PHOSPHATE GUANYLYLTRANSFERASE"/>
    <property type="match status" value="1"/>
</dbReference>
<dbReference type="Pfam" id="PF00483">
    <property type="entry name" value="NTP_transferase"/>
    <property type="match status" value="1"/>
</dbReference>
<evidence type="ECO:0000313" key="4">
    <source>
        <dbReference type="Proteomes" id="UP001363460"/>
    </source>
</evidence>
<dbReference type="InterPro" id="IPR051161">
    <property type="entry name" value="Mannose-6P_isomerase_type2"/>
</dbReference>
<dbReference type="PANTHER" id="PTHR46390:SF1">
    <property type="entry name" value="MANNOSE-1-PHOSPHATE GUANYLYLTRANSFERASE"/>
    <property type="match status" value="1"/>
</dbReference>
<organism evidence="3 4">
    <name type="scientific">Brevundimonas olei</name>
    <dbReference type="NCBI Taxonomy" id="657642"/>
    <lineage>
        <taxon>Bacteria</taxon>
        <taxon>Pseudomonadati</taxon>
        <taxon>Pseudomonadota</taxon>
        <taxon>Alphaproteobacteria</taxon>
        <taxon>Caulobacterales</taxon>
        <taxon>Caulobacteraceae</taxon>
        <taxon>Brevundimonas</taxon>
    </lineage>
</organism>
<reference evidence="3 4" key="1">
    <citation type="submission" date="2024-02" db="EMBL/GenBank/DDBJ databases">
        <title>Distribution and functional of Brevundimonas-related endobacteria within Verticillium dahliae.</title>
        <authorList>
            <person name="Zeng H."/>
        </authorList>
    </citation>
    <scope>NUCLEOTIDE SEQUENCE [LARGE SCALE GENOMIC DNA]</scope>
    <source>
        <strain evidence="3 4">TRM 44200</strain>
    </source>
</reference>
<dbReference type="InterPro" id="IPR008928">
    <property type="entry name" value="6-hairpin_glycosidase_sf"/>
</dbReference>
<name>A0ABZ2IC78_9CAUL</name>
<proteinExistence type="predicted"/>
<protein>
    <submittedName>
        <fullName evidence="3">Sugar phosphate nucleotidyltransferase</fullName>
    </submittedName>
</protein>
<dbReference type="Gene3D" id="3.90.550.10">
    <property type="entry name" value="Spore Coat Polysaccharide Biosynthesis Protein SpsA, Chain A"/>
    <property type="match status" value="1"/>
</dbReference>
<dbReference type="InterPro" id="IPR054566">
    <property type="entry name" value="ManC/GMP-like_b-helix"/>
</dbReference>
<dbReference type="RefSeq" id="WP_338576886.1">
    <property type="nucleotide sequence ID" value="NZ_CP146369.1"/>
</dbReference>
<dbReference type="EMBL" id="CP146369">
    <property type="protein sequence ID" value="WWT54581.1"/>
    <property type="molecule type" value="Genomic_DNA"/>
</dbReference>
<dbReference type="InterPro" id="IPR049577">
    <property type="entry name" value="GMPP_N"/>
</dbReference>
<dbReference type="SUPFAM" id="SSF159283">
    <property type="entry name" value="Guanosine diphospho-D-mannose pyrophosphorylase/mannose-6-phosphate isomerase linker domain"/>
    <property type="match status" value="1"/>
</dbReference>
<dbReference type="SUPFAM" id="SSF48208">
    <property type="entry name" value="Six-hairpin glycosidases"/>
    <property type="match status" value="1"/>
</dbReference>
<dbReference type="CDD" id="cd02509">
    <property type="entry name" value="GDP-M1P_Guanylyltransferase"/>
    <property type="match status" value="1"/>
</dbReference>